<feature type="region of interest" description="Disordered" evidence="1">
    <location>
        <begin position="428"/>
        <end position="449"/>
    </location>
</feature>
<reference evidence="3 4" key="1">
    <citation type="journal article" date="2024" name="Int. J. Syst. Evol. Microbiol.">
        <title>Paenibacillus hexagrammi sp. nov., a novel bacterium isolated from the gut content of Hexagrammos agrammus.</title>
        <authorList>
            <person name="Jung H.K."/>
            <person name="Kim D.G."/>
            <person name="Zin H."/>
            <person name="Park J."/>
            <person name="Jung H."/>
            <person name="Kim Y.O."/>
            <person name="Kong H.J."/>
            <person name="Kim J.W."/>
            <person name="Kim Y.S."/>
        </authorList>
    </citation>
    <scope>NUCLEOTIDE SEQUENCE [LARGE SCALE GENOMIC DNA]</scope>
    <source>
        <strain evidence="3 4">YPD9-1</strain>
    </source>
</reference>
<dbReference type="RefSeq" id="WP_235120897.1">
    <property type="nucleotide sequence ID" value="NZ_CP090978.1"/>
</dbReference>
<evidence type="ECO:0008006" key="5">
    <source>
        <dbReference type="Google" id="ProtNLM"/>
    </source>
</evidence>
<evidence type="ECO:0000256" key="2">
    <source>
        <dbReference type="SAM" id="Phobius"/>
    </source>
</evidence>
<feature type="transmembrane region" description="Helical" evidence="2">
    <location>
        <begin position="383"/>
        <end position="416"/>
    </location>
</feature>
<gene>
    <name evidence="3" type="ORF">L0M14_03680</name>
</gene>
<feature type="transmembrane region" description="Helical" evidence="2">
    <location>
        <begin position="52"/>
        <end position="71"/>
    </location>
</feature>
<keyword evidence="4" id="KW-1185">Reference proteome</keyword>
<organism evidence="3 4">
    <name type="scientific">Paenibacillus hexagrammi</name>
    <dbReference type="NCBI Taxonomy" id="2908839"/>
    <lineage>
        <taxon>Bacteria</taxon>
        <taxon>Bacillati</taxon>
        <taxon>Bacillota</taxon>
        <taxon>Bacilli</taxon>
        <taxon>Bacillales</taxon>
        <taxon>Paenibacillaceae</taxon>
        <taxon>Paenibacillus</taxon>
    </lineage>
</organism>
<keyword evidence="2" id="KW-0472">Membrane</keyword>
<protein>
    <recommendedName>
        <fullName evidence="5">O-antigen ligase</fullName>
    </recommendedName>
</protein>
<feature type="transmembrane region" description="Helical" evidence="2">
    <location>
        <begin position="140"/>
        <end position="162"/>
    </location>
</feature>
<sequence>MLDRLIKSIVILFIIFSVLPYLPEALNDIVYGKVSYYKFGINKPLFGISLRFLKDYLLILLLLLSFIKDIGIRSKQAFMKNALLYYSVLFIIIYGGSVLVIEMKGMNVPQLVAGIRPLILALACVKLTETFRELKFIKSIFHVLVGLLFIELIVIVAQYMVYMKVYGATNPFSLRLLGTFGGISLAGYFAVGSASVFYVLRSKKFAELKLKYLNILQLCCFVVAGISGTRAALIACVLIMAACLVKHLIENDKSNKLNFLLISMLFFSSVAAPYLIQIVTKVAQRGDILQVQLEDGRIKVIQDFIENNPTFNVLFGRGIGYGTNTSVLLNKQYNLDLKTEIVDGTINAIIVQYGFVALLIAIILVAGWVLLQIRNSKISATDTVVLVIVGVVLCFATNILEQYAFLILFSVAYFLLQWKSSLSEKNEQDTVDGRSNSLRTPPIGTLNQL</sequence>
<name>A0ABY3SKF9_9BACL</name>
<keyword evidence="2" id="KW-1133">Transmembrane helix</keyword>
<feature type="transmembrane region" description="Helical" evidence="2">
    <location>
        <begin position="348"/>
        <end position="371"/>
    </location>
</feature>
<evidence type="ECO:0000313" key="3">
    <source>
        <dbReference type="EMBL" id="UJF34323.1"/>
    </source>
</evidence>
<evidence type="ECO:0000256" key="1">
    <source>
        <dbReference type="SAM" id="MobiDB-lite"/>
    </source>
</evidence>
<feature type="transmembrane region" description="Helical" evidence="2">
    <location>
        <begin position="212"/>
        <end position="245"/>
    </location>
</feature>
<feature type="transmembrane region" description="Helical" evidence="2">
    <location>
        <begin position="174"/>
        <end position="200"/>
    </location>
</feature>
<accession>A0ABY3SKF9</accession>
<dbReference type="Proteomes" id="UP001649230">
    <property type="component" value="Chromosome"/>
</dbReference>
<feature type="transmembrane region" description="Helical" evidence="2">
    <location>
        <begin position="83"/>
        <end position="101"/>
    </location>
</feature>
<keyword evidence="2" id="KW-0812">Transmembrane</keyword>
<feature type="transmembrane region" description="Helical" evidence="2">
    <location>
        <begin position="5"/>
        <end position="22"/>
    </location>
</feature>
<feature type="compositionally biased region" description="Polar residues" evidence="1">
    <location>
        <begin position="433"/>
        <end position="449"/>
    </location>
</feature>
<dbReference type="EMBL" id="CP090978">
    <property type="protein sequence ID" value="UJF34323.1"/>
    <property type="molecule type" value="Genomic_DNA"/>
</dbReference>
<feature type="transmembrane region" description="Helical" evidence="2">
    <location>
        <begin position="257"/>
        <end position="276"/>
    </location>
</feature>
<proteinExistence type="predicted"/>
<evidence type="ECO:0000313" key="4">
    <source>
        <dbReference type="Proteomes" id="UP001649230"/>
    </source>
</evidence>